<feature type="region of interest" description="Disordered" evidence="1">
    <location>
        <begin position="101"/>
        <end position="173"/>
    </location>
</feature>
<evidence type="ECO:0000256" key="1">
    <source>
        <dbReference type="SAM" id="MobiDB-lite"/>
    </source>
</evidence>
<gene>
    <name evidence="2" type="ORF">NDU88_003178</name>
</gene>
<dbReference type="Proteomes" id="UP001066276">
    <property type="component" value="Chromosome 3_1"/>
</dbReference>
<comment type="caution">
    <text evidence="2">The sequence shown here is derived from an EMBL/GenBank/DDBJ whole genome shotgun (WGS) entry which is preliminary data.</text>
</comment>
<name>A0AAV7UBE7_PLEWA</name>
<dbReference type="EMBL" id="JANPWB010000005">
    <property type="protein sequence ID" value="KAJ1186397.1"/>
    <property type="molecule type" value="Genomic_DNA"/>
</dbReference>
<proteinExistence type="predicted"/>
<feature type="region of interest" description="Disordered" evidence="1">
    <location>
        <begin position="1"/>
        <end position="51"/>
    </location>
</feature>
<sequence>MGGLSSFLSTMPRRPQAQARSPLGVAAHGYSGRRGAHSGAAVSLRRSPGPQGRSLLPLTSHGVASPYPASSEHVRGSCPACHGHTPSHSRLVSGFLVKWSRSRPTRPSTAPGRSERVRTSVPISGHRCSVSLQSRSIQADAGPGPGPLLHLSPRLRPRGQPQAQELADSVRDA</sequence>
<evidence type="ECO:0000313" key="2">
    <source>
        <dbReference type="EMBL" id="KAJ1186397.1"/>
    </source>
</evidence>
<reference evidence="2" key="1">
    <citation type="journal article" date="2022" name="bioRxiv">
        <title>Sequencing and chromosome-scale assembly of the giantPleurodeles waltlgenome.</title>
        <authorList>
            <person name="Brown T."/>
            <person name="Elewa A."/>
            <person name="Iarovenko S."/>
            <person name="Subramanian E."/>
            <person name="Araus A.J."/>
            <person name="Petzold A."/>
            <person name="Susuki M."/>
            <person name="Suzuki K.-i.T."/>
            <person name="Hayashi T."/>
            <person name="Toyoda A."/>
            <person name="Oliveira C."/>
            <person name="Osipova E."/>
            <person name="Leigh N.D."/>
            <person name="Simon A."/>
            <person name="Yun M.H."/>
        </authorList>
    </citation>
    <scope>NUCLEOTIDE SEQUENCE</scope>
    <source>
        <strain evidence="2">20211129_DDA</strain>
        <tissue evidence="2">Liver</tissue>
    </source>
</reference>
<accession>A0AAV7UBE7</accession>
<organism evidence="2 3">
    <name type="scientific">Pleurodeles waltl</name>
    <name type="common">Iberian ribbed newt</name>
    <dbReference type="NCBI Taxonomy" id="8319"/>
    <lineage>
        <taxon>Eukaryota</taxon>
        <taxon>Metazoa</taxon>
        <taxon>Chordata</taxon>
        <taxon>Craniata</taxon>
        <taxon>Vertebrata</taxon>
        <taxon>Euteleostomi</taxon>
        <taxon>Amphibia</taxon>
        <taxon>Batrachia</taxon>
        <taxon>Caudata</taxon>
        <taxon>Salamandroidea</taxon>
        <taxon>Salamandridae</taxon>
        <taxon>Pleurodelinae</taxon>
        <taxon>Pleurodeles</taxon>
    </lineage>
</organism>
<dbReference type="AlphaFoldDB" id="A0AAV7UBE7"/>
<protein>
    <submittedName>
        <fullName evidence="2">Uncharacterized protein</fullName>
    </submittedName>
</protein>
<evidence type="ECO:0000313" key="3">
    <source>
        <dbReference type="Proteomes" id="UP001066276"/>
    </source>
</evidence>
<keyword evidence="3" id="KW-1185">Reference proteome</keyword>